<protein>
    <submittedName>
        <fullName evidence="4">Type I restriction enzyme HsdR N-terminal domain-containing protein</fullName>
    </submittedName>
</protein>
<dbReference type="PIRSF" id="PIRSF035009">
    <property type="entry name" value="UCP035009_HSDR_N"/>
    <property type="match status" value="1"/>
</dbReference>
<dbReference type="InterPro" id="IPR017035">
    <property type="entry name" value="UCP035009_HsdR_All3000-type"/>
</dbReference>
<keyword evidence="5" id="KW-1185">Reference proteome</keyword>
<organism evidence="4 5">
    <name type="scientific">Niabella pedocola</name>
    <dbReference type="NCBI Taxonomy" id="1752077"/>
    <lineage>
        <taxon>Bacteria</taxon>
        <taxon>Pseudomonadati</taxon>
        <taxon>Bacteroidota</taxon>
        <taxon>Chitinophagia</taxon>
        <taxon>Chitinophagales</taxon>
        <taxon>Chitinophagaceae</taxon>
        <taxon>Niabella</taxon>
    </lineage>
</organism>
<accession>A0ABS8PTB9</accession>
<keyword evidence="1" id="KW-0175">Coiled coil</keyword>
<gene>
    <name evidence="4" type="ORF">LQ567_14920</name>
</gene>
<evidence type="ECO:0000313" key="4">
    <source>
        <dbReference type="EMBL" id="MCD2424069.1"/>
    </source>
</evidence>
<dbReference type="Gene3D" id="3.90.1570.30">
    <property type="match status" value="1"/>
</dbReference>
<dbReference type="Pfam" id="PF04313">
    <property type="entry name" value="HSDR_N"/>
    <property type="match status" value="1"/>
</dbReference>
<reference evidence="4 5" key="1">
    <citation type="submission" date="2021-11" db="EMBL/GenBank/DDBJ databases">
        <title>Genomic of Niabella pedocola.</title>
        <authorList>
            <person name="Wu T."/>
        </authorList>
    </citation>
    <scope>NUCLEOTIDE SEQUENCE [LARGE SCALE GENOMIC DNA]</scope>
    <source>
        <strain evidence="4 5">JCM 31011</strain>
    </source>
</reference>
<dbReference type="RefSeq" id="WP_231005324.1">
    <property type="nucleotide sequence ID" value="NZ_JAJNEC010000005.1"/>
</dbReference>
<dbReference type="EMBL" id="JAJNEC010000005">
    <property type="protein sequence ID" value="MCD2424069.1"/>
    <property type="molecule type" value="Genomic_DNA"/>
</dbReference>
<name>A0ABS8PTB9_9BACT</name>
<evidence type="ECO:0000259" key="3">
    <source>
        <dbReference type="Pfam" id="PF04313"/>
    </source>
</evidence>
<feature type="region of interest" description="Disordered" evidence="2">
    <location>
        <begin position="239"/>
        <end position="258"/>
    </location>
</feature>
<evidence type="ECO:0000256" key="1">
    <source>
        <dbReference type="SAM" id="Coils"/>
    </source>
</evidence>
<dbReference type="InterPro" id="IPR007409">
    <property type="entry name" value="Restrct_endonuc_type1_HsdR_N"/>
</dbReference>
<proteinExistence type="predicted"/>
<dbReference type="Proteomes" id="UP001199816">
    <property type="component" value="Unassembled WGS sequence"/>
</dbReference>
<evidence type="ECO:0000256" key="2">
    <source>
        <dbReference type="SAM" id="MobiDB-lite"/>
    </source>
</evidence>
<feature type="coiled-coil region" evidence="1">
    <location>
        <begin position="2"/>
        <end position="29"/>
    </location>
</feature>
<evidence type="ECO:0000313" key="5">
    <source>
        <dbReference type="Proteomes" id="UP001199816"/>
    </source>
</evidence>
<feature type="domain" description="Restriction endonuclease type I HsdR N-terminal" evidence="3">
    <location>
        <begin position="61"/>
        <end position="127"/>
    </location>
</feature>
<sequence>MENDLKLKLEQLHQRVDALKEQINTEEATKNAFVMPFIQAIGYDIFNPTEVIPECICDIGTKKGEKIDYVIKKDGEPVLIIECKHWKEQADAHNSQLHRYFHVSKSRFGVLTNGLVYNFYADLERPNIMDDKPFFTLELANLKDSSIKLLEKFTKQGYDFTGILDSAEDLKYIKAIRNEFEKELQEPSDELVKLLVNRFFEKPLTASRLASFKEYARRALSNAINESINSRLKSALNINEKNPSKSEPPEVTSVDGNMESPKFITTEEEAEGAQIIKAILREVVPASSIAFRDTQSYFGILLDDNNRKPLARLHFNFTKKYLELFHNGKDSGEKKLLNSLDEIYQYRSELLTTVANYRQKGGPEELSNEKENSA</sequence>
<comment type="caution">
    <text evidence="4">The sequence shown here is derived from an EMBL/GenBank/DDBJ whole genome shotgun (WGS) entry which is preliminary data.</text>
</comment>